<dbReference type="Gene3D" id="4.10.240.10">
    <property type="entry name" value="Zn(2)-C6 fungal-type DNA-binding domain"/>
    <property type="match status" value="1"/>
</dbReference>
<dbReference type="InterPro" id="IPR036864">
    <property type="entry name" value="Zn2-C6_fun-type_DNA-bd_sf"/>
</dbReference>
<dbReference type="GO" id="GO:0000981">
    <property type="term" value="F:DNA-binding transcription factor activity, RNA polymerase II-specific"/>
    <property type="evidence" value="ECO:0007669"/>
    <property type="project" value="InterPro"/>
</dbReference>
<feature type="compositionally biased region" description="Basic and acidic residues" evidence="3">
    <location>
        <begin position="1"/>
        <end position="11"/>
    </location>
</feature>
<dbReference type="CDD" id="cd12148">
    <property type="entry name" value="fungal_TF_MHR"/>
    <property type="match status" value="1"/>
</dbReference>
<organism evidence="5 6">
    <name type="scientific">Bionectria ochroleuca</name>
    <name type="common">Gliocladium roseum</name>
    <dbReference type="NCBI Taxonomy" id="29856"/>
    <lineage>
        <taxon>Eukaryota</taxon>
        <taxon>Fungi</taxon>
        <taxon>Dikarya</taxon>
        <taxon>Ascomycota</taxon>
        <taxon>Pezizomycotina</taxon>
        <taxon>Sordariomycetes</taxon>
        <taxon>Hypocreomycetidae</taxon>
        <taxon>Hypocreales</taxon>
        <taxon>Bionectriaceae</taxon>
        <taxon>Clonostachys</taxon>
    </lineage>
</organism>
<dbReference type="PROSITE" id="PS50048">
    <property type="entry name" value="ZN2_CY6_FUNGAL_2"/>
    <property type="match status" value="1"/>
</dbReference>
<dbReference type="GO" id="GO:0003677">
    <property type="term" value="F:DNA binding"/>
    <property type="evidence" value="ECO:0007669"/>
    <property type="project" value="InterPro"/>
</dbReference>
<dbReference type="EMBL" id="JADCTT010000008">
    <property type="protein sequence ID" value="KAF9748732.1"/>
    <property type="molecule type" value="Genomic_DNA"/>
</dbReference>
<dbReference type="PROSITE" id="PS00463">
    <property type="entry name" value="ZN2_CY6_FUNGAL_1"/>
    <property type="match status" value="1"/>
</dbReference>
<sequence length="786" mass="88153">MTPSPKAKDTENAATNTFKKRRPRASKACLECRRRKVRCDVLAHGSPCSNCALDDETCIIAARASKRNTNKKPRFQKNPGQLSESQGSMPTHEPEKHEANAATDIPMVRRTDAVTNVLTGSANDLEDILVLGLPGINNGFIALQDSQVSNSGASDSSAASRAELGQFTQSLCSVFQQKEHMVITTVPISAYRFLGVGNLHKLSPEDINYLELKHCLRVPCRVFLNEFVQQYFRYVHPFLPLINEASFNKIYDGGDEQDQANTTGTFSLLVFQAMLFTACSFVSPKTLRRLGFSSVKAARRTMFERARLLYTFEVETSRLHVAQASLLLSYWTPASEDVSSRPNAAWLRIAIEKAKQLRAHQAVLEPANLVEPADKHFNNSLKRLWACCIVRDGTMAISSRRRCQLTPGELEQPTTFSLRFEDLQDEIRRSKAYIPQVKMRLLEIFLDLGELCVQIAQMSTLLFPYDANQSVINRMSSPVNETASLISSTIGTMAGLAPISRWTTILPWDSFKIYSGFITTRQRSRWQIDKYFCTAKRVQLTRMSCIPCIALLYTLNTAENGRENPCTLPSSEENIFVEVMKIYQNLYEGVEELTEIISSIVNQKQFICEPDLGLSLSCPRMTTQTGESHLPIEDYAKLVLTMELSISTGYTACKRELSRTIQWVMKHTVGRSPTTASFKQGALQSAVSKLLETSNTHDHDQLGEVKEAPSSNYQQSTSSSDLDLYSTCSLDDSVMLENNFIVRAEGFHENDLEVLDAAFSDLQNLECSKFIDPNDTIFNYHSSGFK</sequence>
<name>A0A8H7KDF5_BIOOC</name>
<dbReference type="PANTHER" id="PTHR47425">
    <property type="entry name" value="FARB-RELATED"/>
    <property type="match status" value="1"/>
</dbReference>
<dbReference type="GO" id="GO:0006351">
    <property type="term" value="P:DNA-templated transcription"/>
    <property type="evidence" value="ECO:0007669"/>
    <property type="project" value="InterPro"/>
</dbReference>
<feature type="domain" description="Zn(2)-C6 fungal-type" evidence="4">
    <location>
        <begin position="28"/>
        <end position="60"/>
    </location>
</feature>
<evidence type="ECO:0000256" key="1">
    <source>
        <dbReference type="ARBA" id="ARBA00022723"/>
    </source>
</evidence>
<evidence type="ECO:0000313" key="6">
    <source>
        <dbReference type="Proteomes" id="UP000616885"/>
    </source>
</evidence>
<protein>
    <recommendedName>
        <fullName evidence="4">Zn(2)-C6 fungal-type domain-containing protein</fullName>
    </recommendedName>
</protein>
<dbReference type="GO" id="GO:0008270">
    <property type="term" value="F:zinc ion binding"/>
    <property type="evidence" value="ECO:0007669"/>
    <property type="project" value="InterPro"/>
</dbReference>
<dbReference type="Proteomes" id="UP000616885">
    <property type="component" value="Unassembled WGS sequence"/>
</dbReference>
<dbReference type="PANTHER" id="PTHR47425:SF2">
    <property type="entry name" value="FARB-RELATED"/>
    <property type="match status" value="1"/>
</dbReference>
<evidence type="ECO:0000256" key="3">
    <source>
        <dbReference type="SAM" id="MobiDB-lite"/>
    </source>
</evidence>
<accession>A0A8H7KDF5</accession>
<gene>
    <name evidence="5" type="ORF">IM811_016527</name>
</gene>
<dbReference type="CDD" id="cd00067">
    <property type="entry name" value="GAL4"/>
    <property type="match status" value="1"/>
</dbReference>
<dbReference type="InterPro" id="IPR007219">
    <property type="entry name" value="XnlR_reg_dom"/>
</dbReference>
<dbReference type="Pfam" id="PF04082">
    <property type="entry name" value="Fungal_trans"/>
    <property type="match status" value="1"/>
</dbReference>
<feature type="region of interest" description="Disordered" evidence="3">
    <location>
        <begin position="69"/>
        <end position="100"/>
    </location>
</feature>
<feature type="region of interest" description="Disordered" evidence="3">
    <location>
        <begin position="1"/>
        <end position="22"/>
    </location>
</feature>
<dbReference type="SUPFAM" id="SSF57701">
    <property type="entry name" value="Zn2/Cys6 DNA-binding domain"/>
    <property type="match status" value="1"/>
</dbReference>
<feature type="compositionally biased region" description="Polar residues" evidence="3">
    <location>
        <begin position="78"/>
        <end position="89"/>
    </location>
</feature>
<comment type="caution">
    <text evidence="5">The sequence shown here is derived from an EMBL/GenBank/DDBJ whole genome shotgun (WGS) entry which is preliminary data.</text>
</comment>
<keyword evidence="2" id="KW-0539">Nucleus</keyword>
<evidence type="ECO:0000259" key="4">
    <source>
        <dbReference type="PROSITE" id="PS50048"/>
    </source>
</evidence>
<dbReference type="Pfam" id="PF00172">
    <property type="entry name" value="Zn_clus"/>
    <property type="match status" value="1"/>
</dbReference>
<evidence type="ECO:0000256" key="2">
    <source>
        <dbReference type="ARBA" id="ARBA00023242"/>
    </source>
</evidence>
<reference evidence="5" key="1">
    <citation type="submission" date="2020-10" db="EMBL/GenBank/DDBJ databases">
        <title>High-Quality Genome Resource of Clonostachys rosea strain S41 by Oxford Nanopore Long-Read Sequencing.</title>
        <authorList>
            <person name="Wang H."/>
        </authorList>
    </citation>
    <scope>NUCLEOTIDE SEQUENCE</scope>
    <source>
        <strain evidence="5">S41</strain>
    </source>
</reference>
<dbReference type="AlphaFoldDB" id="A0A8H7KDF5"/>
<dbReference type="InterPro" id="IPR001138">
    <property type="entry name" value="Zn2Cys6_DnaBD"/>
</dbReference>
<keyword evidence="1" id="KW-0479">Metal-binding</keyword>
<dbReference type="SMART" id="SM00066">
    <property type="entry name" value="GAL4"/>
    <property type="match status" value="1"/>
</dbReference>
<dbReference type="InterPro" id="IPR052761">
    <property type="entry name" value="Fungal_Detox/Toxin_TFs"/>
</dbReference>
<proteinExistence type="predicted"/>
<evidence type="ECO:0000313" key="5">
    <source>
        <dbReference type="EMBL" id="KAF9748732.1"/>
    </source>
</evidence>